<gene>
    <name evidence="1" type="ORF">NAEGRDRAFT_64133</name>
</gene>
<dbReference type="KEGG" id="ngr:NAEGRDRAFT_64133"/>
<sequence>MSRSYGKLLVINSVLSFLLVFILTEFCHALPKIRGFKQQSNSIVRPWSQTFGDYRFSNLVNFTLSHSDWSTELGGSIDENSVAFASLTNNKEGYLYMIIDYPYTNLNSTFIKLDATSGKIVQTLVNIIPQDSQPVIIEIAALLDSNGNYYVIRKSKNDHNGVLLMKISTSNFQVLTISISTSFFTGMVISERNNLLIVHGNEFVSAFNLDTLKTVWTTQLKKDDTISESTIVLVENEFNDGIDIVYCSFRSFVFRIRARDGAVLSTMDVHDDRYFVEIYLLQISYSGIPGLIGVQFGSYFMSIETTTQTLGPRTKLVSLEYCSPPMSTQIKSGESEFHFETVFTCSNISSYMQWTFGSNYLLNYKTLAHHQGNGRIVIENPKLKYELDVGRGQESHLLPTNSLDSSGLTILVGSNSQEFPQPFKYDLSRNGISKVQLSNRKSGVLNSKFLTYTASNSRMYVCNNNEKKNYCYSSLIQQ</sequence>
<dbReference type="VEuPathDB" id="AmoebaDB:NAEGRDRAFT_64133"/>
<dbReference type="InterPro" id="IPR015943">
    <property type="entry name" value="WD40/YVTN_repeat-like_dom_sf"/>
</dbReference>
<dbReference type="AlphaFoldDB" id="D2V5M5"/>
<dbReference type="SUPFAM" id="SSF50998">
    <property type="entry name" value="Quinoprotein alcohol dehydrogenase-like"/>
    <property type="match status" value="1"/>
</dbReference>
<reference evidence="1 2" key="1">
    <citation type="journal article" date="2010" name="Cell">
        <title>The genome of Naegleria gruberi illuminates early eukaryotic versatility.</title>
        <authorList>
            <person name="Fritz-Laylin L.K."/>
            <person name="Prochnik S.E."/>
            <person name="Ginger M.L."/>
            <person name="Dacks J.B."/>
            <person name="Carpenter M.L."/>
            <person name="Field M.C."/>
            <person name="Kuo A."/>
            <person name="Paredez A."/>
            <person name="Chapman J."/>
            <person name="Pham J."/>
            <person name="Shu S."/>
            <person name="Neupane R."/>
            <person name="Cipriano M."/>
            <person name="Mancuso J."/>
            <person name="Tu H."/>
            <person name="Salamov A."/>
            <person name="Lindquist E."/>
            <person name="Shapiro H."/>
            <person name="Lucas S."/>
            <person name="Grigoriev I.V."/>
            <person name="Cande W.Z."/>
            <person name="Fulton C."/>
            <person name="Rokhsar D.S."/>
            <person name="Dawson S.C."/>
        </authorList>
    </citation>
    <scope>NUCLEOTIDE SEQUENCE [LARGE SCALE GENOMIC DNA]</scope>
    <source>
        <strain evidence="1 2">NEG-M</strain>
    </source>
</reference>
<dbReference type="Proteomes" id="UP000006671">
    <property type="component" value="Unassembled WGS sequence"/>
</dbReference>
<dbReference type="InterPro" id="IPR011047">
    <property type="entry name" value="Quinoprotein_ADH-like_sf"/>
</dbReference>
<protein>
    <submittedName>
        <fullName evidence="1">Predicted protein</fullName>
    </submittedName>
</protein>
<evidence type="ECO:0000313" key="1">
    <source>
        <dbReference type="EMBL" id="EFC47674.1"/>
    </source>
</evidence>
<evidence type="ECO:0000313" key="2">
    <source>
        <dbReference type="Proteomes" id="UP000006671"/>
    </source>
</evidence>
<organism evidence="2">
    <name type="scientific">Naegleria gruberi</name>
    <name type="common">Amoeba</name>
    <dbReference type="NCBI Taxonomy" id="5762"/>
    <lineage>
        <taxon>Eukaryota</taxon>
        <taxon>Discoba</taxon>
        <taxon>Heterolobosea</taxon>
        <taxon>Tetramitia</taxon>
        <taxon>Eutetramitia</taxon>
        <taxon>Vahlkampfiidae</taxon>
        <taxon>Naegleria</taxon>
    </lineage>
</organism>
<proteinExistence type="predicted"/>
<dbReference type="GeneID" id="8849229"/>
<keyword evidence="2" id="KW-1185">Reference proteome</keyword>
<dbReference type="EMBL" id="GG738853">
    <property type="protein sequence ID" value="EFC47674.1"/>
    <property type="molecule type" value="Genomic_DNA"/>
</dbReference>
<dbReference type="Gene3D" id="2.130.10.10">
    <property type="entry name" value="YVTN repeat-like/Quinoprotein amine dehydrogenase"/>
    <property type="match status" value="1"/>
</dbReference>
<name>D2V5M5_NAEGR</name>
<dbReference type="RefSeq" id="XP_002680418.1">
    <property type="nucleotide sequence ID" value="XM_002680372.1"/>
</dbReference>
<dbReference type="InParanoid" id="D2V5M5"/>
<accession>D2V5M5</accession>